<reference evidence="2 3" key="1">
    <citation type="submission" date="2023-07" db="EMBL/GenBank/DDBJ databases">
        <title>Sorghum-associated microbial communities from plants grown in Nebraska, USA.</title>
        <authorList>
            <person name="Schachtman D."/>
        </authorList>
    </citation>
    <scope>NUCLEOTIDE SEQUENCE [LARGE SCALE GENOMIC DNA]</scope>
    <source>
        <strain evidence="2 3">CC60</strain>
    </source>
</reference>
<evidence type="ECO:0000313" key="2">
    <source>
        <dbReference type="EMBL" id="MDQ0010385.1"/>
    </source>
</evidence>
<evidence type="ECO:0000256" key="1">
    <source>
        <dbReference type="ARBA" id="ARBA00022729"/>
    </source>
</evidence>
<dbReference type="InterPro" id="IPR028994">
    <property type="entry name" value="Integrin_alpha_N"/>
</dbReference>
<proteinExistence type="predicted"/>
<name>A0ABT9SZE6_9GAMM</name>
<dbReference type="SUPFAM" id="SSF69318">
    <property type="entry name" value="Integrin alpha N-terminal domain"/>
    <property type="match status" value="1"/>
</dbReference>
<evidence type="ECO:0000313" key="3">
    <source>
        <dbReference type="Proteomes" id="UP001237737"/>
    </source>
</evidence>
<dbReference type="EMBL" id="JAUSSK010000003">
    <property type="protein sequence ID" value="MDQ0010385.1"/>
    <property type="molecule type" value="Genomic_DNA"/>
</dbReference>
<keyword evidence="3" id="KW-1185">Reference proteome</keyword>
<dbReference type="RefSeq" id="WP_306850480.1">
    <property type="nucleotide sequence ID" value="NZ_JAUSSK010000003.1"/>
</dbReference>
<dbReference type="Proteomes" id="UP001237737">
    <property type="component" value="Unassembled WGS sequence"/>
</dbReference>
<dbReference type="PANTHER" id="PTHR46580">
    <property type="entry name" value="SENSOR KINASE-RELATED"/>
    <property type="match status" value="1"/>
</dbReference>
<keyword evidence="1" id="KW-0732">Signal</keyword>
<organism evidence="2 3">
    <name type="scientific">Luteibacter jiangsuensis</name>
    <dbReference type="NCBI Taxonomy" id="637577"/>
    <lineage>
        <taxon>Bacteria</taxon>
        <taxon>Pseudomonadati</taxon>
        <taxon>Pseudomonadota</taxon>
        <taxon>Gammaproteobacteria</taxon>
        <taxon>Lysobacterales</taxon>
        <taxon>Rhodanobacteraceae</taxon>
        <taxon>Luteibacter</taxon>
    </lineage>
</organism>
<dbReference type="InterPro" id="IPR013517">
    <property type="entry name" value="FG-GAP"/>
</dbReference>
<protein>
    <recommendedName>
        <fullName evidence="4">VCBS repeat protein</fullName>
    </recommendedName>
</protein>
<dbReference type="Gene3D" id="2.130.10.130">
    <property type="entry name" value="Integrin alpha, N-terminal"/>
    <property type="match status" value="1"/>
</dbReference>
<gene>
    <name evidence="2" type="ORF">J2T07_002575</name>
</gene>
<accession>A0ABT9SZE6</accession>
<evidence type="ECO:0008006" key="4">
    <source>
        <dbReference type="Google" id="ProtNLM"/>
    </source>
</evidence>
<dbReference type="Pfam" id="PF13517">
    <property type="entry name" value="FG-GAP_3"/>
    <property type="match status" value="1"/>
</dbReference>
<sequence>MGEATLPIVIGCVEKGGRRQPHPALSNAVAAIRGNTATAGLPAASILTPEFGQISQGVKLLDWVGFDHYGDSDNDWTNTLNALENTYASGKKYIIVPGSLNNCNGVSLEGWSRYITRMENDPNVIWLAPFMWLTSGSCKGVRDLPAYRAAYTAAGTKIKDSQYSASTSWFCGFAPDLFWIKPRDTASGMTEVHILDATTSYSTFKLHAVTPYPNANTDQVSFALGDANGDGKTDVYLISRYNNATPNVEIHILDGATNYATYAGHYSTILPAVEGGLAWTFDVADYNRDGVPDLFVFKKVGGSSGRTEVHIYNGADGFQTTLGHFPMPMPPTGSDDAWEFHPADYDGDSIPDVIAIAKQNGASTEVHIVSASSNYATYSFETPTGLHTTGTDSNWVFGVNDYDHDGKLDVFAITKSGATGTEVHALKGPSYQQFNLHTSTPIAALPSDTSQTLLINK</sequence>
<comment type="caution">
    <text evidence="2">The sequence shown here is derived from an EMBL/GenBank/DDBJ whole genome shotgun (WGS) entry which is preliminary data.</text>
</comment>